<sequence>MAKVIVAFHRDDTQVGKTVDVGDAEAAIMVNEGRARYADQPGDEPAKTSVASRKITAKTADRVIDAEALVVSWLAGRLGGIRVVAELPAKFEQALPLVQVTCLLSPKTGWITCTGCRTDQSFSTSRLTVVSIATGTARRL</sequence>
<keyword evidence="2" id="KW-1185">Reference proteome</keyword>
<dbReference type="AlphaFoldDB" id="A0A7W3VSA7"/>
<dbReference type="RefSeq" id="WP_182889013.1">
    <property type="nucleotide sequence ID" value="NZ_JACGZW010000001.1"/>
</dbReference>
<accession>A0A7W3VSA7</accession>
<organism evidence="1 2">
    <name type="scientific">Amycolatopsis dendrobii</name>
    <dbReference type="NCBI Taxonomy" id="2760662"/>
    <lineage>
        <taxon>Bacteria</taxon>
        <taxon>Bacillati</taxon>
        <taxon>Actinomycetota</taxon>
        <taxon>Actinomycetes</taxon>
        <taxon>Pseudonocardiales</taxon>
        <taxon>Pseudonocardiaceae</taxon>
        <taxon>Amycolatopsis</taxon>
    </lineage>
</organism>
<name>A0A7W3VSA7_9PSEU</name>
<protein>
    <submittedName>
        <fullName evidence="1">Uncharacterized protein</fullName>
    </submittedName>
</protein>
<proteinExistence type="predicted"/>
<dbReference type="Proteomes" id="UP000526734">
    <property type="component" value="Unassembled WGS sequence"/>
</dbReference>
<evidence type="ECO:0000313" key="1">
    <source>
        <dbReference type="EMBL" id="MBB1151772.1"/>
    </source>
</evidence>
<reference evidence="1 2" key="1">
    <citation type="submission" date="2020-08" db="EMBL/GenBank/DDBJ databases">
        <title>Amycolatopsis sp. nov. DR6-1 isolated from Dendrobium heterocarpum.</title>
        <authorList>
            <person name="Tedsree N."/>
            <person name="Kuncharoen N."/>
            <person name="Likhitwitayawuid K."/>
            <person name="Tanasupawat S."/>
        </authorList>
    </citation>
    <scope>NUCLEOTIDE SEQUENCE [LARGE SCALE GENOMIC DNA]</scope>
    <source>
        <strain evidence="1 2">DR6-1</strain>
    </source>
</reference>
<dbReference type="EMBL" id="JACGZW010000001">
    <property type="protein sequence ID" value="MBB1151772.1"/>
    <property type="molecule type" value="Genomic_DNA"/>
</dbReference>
<evidence type="ECO:0000313" key="2">
    <source>
        <dbReference type="Proteomes" id="UP000526734"/>
    </source>
</evidence>
<comment type="caution">
    <text evidence="1">The sequence shown here is derived from an EMBL/GenBank/DDBJ whole genome shotgun (WGS) entry which is preliminary data.</text>
</comment>
<gene>
    <name evidence="1" type="ORF">H4281_01365</name>
</gene>